<dbReference type="AlphaFoldDB" id="A0A1A8TWY2"/>
<keyword evidence="2" id="KW-1185">Reference proteome</keyword>
<proteinExistence type="predicted"/>
<dbReference type="Proteomes" id="UP000092544">
    <property type="component" value="Unassembled WGS sequence"/>
</dbReference>
<organism evidence="1 2">
    <name type="scientific">Marinomonas spartinae</name>
    <dbReference type="NCBI Taxonomy" id="1792290"/>
    <lineage>
        <taxon>Bacteria</taxon>
        <taxon>Pseudomonadati</taxon>
        <taxon>Pseudomonadota</taxon>
        <taxon>Gammaproteobacteria</taxon>
        <taxon>Oceanospirillales</taxon>
        <taxon>Oceanospirillaceae</taxon>
        <taxon>Marinomonas</taxon>
    </lineage>
</organism>
<accession>A0A1A8TWY2</accession>
<evidence type="ECO:0000313" key="2">
    <source>
        <dbReference type="Proteomes" id="UP000092544"/>
    </source>
</evidence>
<gene>
    <name evidence="1" type="ORF">MSP8886_04396</name>
</gene>
<dbReference type="EMBL" id="FLOB01000033">
    <property type="protein sequence ID" value="SBS38129.1"/>
    <property type="molecule type" value="Genomic_DNA"/>
</dbReference>
<sequence>MGLHIVWIANFDFGGTSSEIITELVVNSFLNKQTRTGSTTFTINGKNTEYGSIEGTLVVAIIKNHHGGFTAQLHGELLQTRIRDDVFTR</sequence>
<evidence type="ECO:0000313" key="1">
    <source>
        <dbReference type="EMBL" id="SBS38129.1"/>
    </source>
</evidence>
<reference evidence="1 2" key="1">
    <citation type="submission" date="2016-06" db="EMBL/GenBank/DDBJ databases">
        <authorList>
            <person name="Kjaerup R.B."/>
            <person name="Dalgaard T.S."/>
            <person name="Juul-Madsen H.R."/>
        </authorList>
    </citation>
    <scope>NUCLEOTIDE SEQUENCE [LARGE SCALE GENOMIC DNA]</scope>
    <source>
        <strain evidence="1 2">CECT 8886</strain>
    </source>
</reference>
<name>A0A1A8TWY2_9GAMM</name>
<protein>
    <submittedName>
        <fullName evidence="1">Uncharacterized protein</fullName>
    </submittedName>
</protein>